<dbReference type="PANTHER" id="PTHR11079:SF202">
    <property type="entry name" value="TRNA-SPECIFIC ADENOSINE DEAMINASE"/>
    <property type="match status" value="1"/>
</dbReference>
<comment type="caution">
    <text evidence="8">The sequence shown here is derived from an EMBL/GenBank/DDBJ whole genome shotgun (WGS) entry which is preliminary data.</text>
</comment>
<dbReference type="PANTHER" id="PTHR11079">
    <property type="entry name" value="CYTOSINE DEAMINASE FAMILY MEMBER"/>
    <property type="match status" value="1"/>
</dbReference>
<evidence type="ECO:0000313" key="8">
    <source>
        <dbReference type="EMBL" id="MBE1532307.1"/>
    </source>
</evidence>
<feature type="active site" description="Proton donor" evidence="6">
    <location>
        <position position="70"/>
    </location>
</feature>
<organism evidence="8 9">
    <name type="scientific">Actinomadura algeriensis</name>
    <dbReference type="NCBI Taxonomy" id="1679523"/>
    <lineage>
        <taxon>Bacteria</taxon>
        <taxon>Bacillati</taxon>
        <taxon>Actinomycetota</taxon>
        <taxon>Actinomycetes</taxon>
        <taxon>Streptosporangiales</taxon>
        <taxon>Thermomonosporaceae</taxon>
        <taxon>Actinomadura</taxon>
    </lineage>
</organism>
<comment type="function">
    <text evidence="6">Catalyzes the deamination of adenosine to inosine at the wobble position 34 of tRNA(Arg2).</text>
</comment>
<dbReference type="CDD" id="cd01285">
    <property type="entry name" value="nucleoside_deaminase"/>
    <property type="match status" value="1"/>
</dbReference>
<feature type="binding site" evidence="6">
    <location>
        <position position="101"/>
    </location>
    <ligand>
        <name>Zn(2+)</name>
        <dbReference type="ChEBI" id="CHEBI:29105"/>
        <note>catalytic</note>
    </ligand>
</feature>
<evidence type="ECO:0000259" key="7">
    <source>
        <dbReference type="PROSITE" id="PS51747"/>
    </source>
</evidence>
<dbReference type="EMBL" id="JADBDZ010000001">
    <property type="protein sequence ID" value="MBE1532307.1"/>
    <property type="molecule type" value="Genomic_DNA"/>
</dbReference>
<comment type="similarity">
    <text evidence="6">Belongs to the cytidine and deoxycytidylate deaminase family.</text>
</comment>
<evidence type="ECO:0000256" key="6">
    <source>
        <dbReference type="HAMAP-Rule" id="MF_00972"/>
    </source>
</evidence>
<evidence type="ECO:0000256" key="3">
    <source>
        <dbReference type="ARBA" id="ARBA00022801"/>
    </source>
</evidence>
<keyword evidence="3 6" id="KW-0378">Hydrolase</keyword>
<feature type="binding site" evidence="6">
    <location>
        <position position="68"/>
    </location>
    <ligand>
        <name>Zn(2+)</name>
        <dbReference type="ChEBI" id="CHEBI:29105"/>
        <note>catalytic</note>
    </ligand>
</feature>
<comment type="subunit">
    <text evidence="6">Homodimer.</text>
</comment>
<name>A0ABR9JP31_9ACTN</name>
<dbReference type="InterPro" id="IPR002125">
    <property type="entry name" value="CMP_dCMP_dom"/>
</dbReference>
<dbReference type="HAMAP" id="MF_00972">
    <property type="entry name" value="tRNA_aden_deaminase"/>
    <property type="match status" value="1"/>
</dbReference>
<sequence length="166" mass="17413">MSDDSVTGDSVTDPTPGLVPAMRRALDEARLAADAGEIPVGAVVLDPSGEIIGTGHNDRERTGDPAGHAEIVAMRAAASVRGEWRLSGCTLVVTLEPCTMCAGASVQARVARLVYGAVDEKAGAVGSLWDVVRDRRLNHRPEVIAGLLADECAAPLIEFFAGRRVR</sequence>
<dbReference type="InterPro" id="IPR016193">
    <property type="entry name" value="Cytidine_deaminase-like"/>
</dbReference>
<dbReference type="EC" id="3.5.4.33" evidence="6"/>
<keyword evidence="2 6" id="KW-0479">Metal-binding</keyword>
<dbReference type="PROSITE" id="PS51747">
    <property type="entry name" value="CYT_DCMP_DEAMINASES_2"/>
    <property type="match status" value="1"/>
</dbReference>
<dbReference type="NCBIfam" id="NF008113">
    <property type="entry name" value="PRK10860.1"/>
    <property type="match status" value="1"/>
</dbReference>
<keyword evidence="9" id="KW-1185">Reference proteome</keyword>
<dbReference type="Gene3D" id="3.40.140.10">
    <property type="entry name" value="Cytidine Deaminase, domain 2"/>
    <property type="match status" value="1"/>
</dbReference>
<evidence type="ECO:0000256" key="5">
    <source>
        <dbReference type="ARBA" id="ARBA00048045"/>
    </source>
</evidence>
<reference evidence="8 9" key="1">
    <citation type="submission" date="2020-10" db="EMBL/GenBank/DDBJ databases">
        <title>Sequencing the genomes of 1000 actinobacteria strains.</title>
        <authorList>
            <person name="Klenk H.-P."/>
        </authorList>
    </citation>
    <scope>NUCLEOTIDE SEQUENCE [LARGE SCALE GENOMIC DNA]</scope>
    <source>
        <strain evidence="8 9">DSM 46744</strain>
    </source>
</reference>
<evidence type="ECO:0000313" key="9">
    <source>
        <dbReference type="Proteomes" id="UP000627838"/>
    </source>
</evidence>
<evidence type="ECO:0000256" key="4">
    <source>
        <dbReference type="ARBA" id="ARBA00022833"/>
    </source>
</evidence>
<dbReference type="GO" id="GO:0052717">
    <property type="term" value="F:tRNA-specific adenosine-34 deaminase activity"/>
    <property type="evidence" value="ECO:0007669"/>
    <property type="project" value="UniProtKB-EC"/>
</dbReference>
<proteinExistence type="inferred from homology"/>
<dbReference type="Proteomes" id="UP000627838">
    <property type="component" value="Unassembled WGS sequence"/>
</dbReference>
<gene>
    <name evidence="6" type="primary">tadA</name>
    <name evidence="8" type="ORF">H4W34_002140</name>
</gene>
<comment type="catalytic activity">
    <reaction evidence="5 6">
        <text>adenosine(34) in tRNA + H2O + H(+) = inosine(34) in tRNA + NH4(+)</text>
        <dbReference type="Rhea" id="RHEA:43168"/>
        <dbReference type="Rhea" id="RHEA-COMP:10373"/>
        <dbReference type="Rhea" id="RHEA-COMP:10374"/>
        <dbReference type="ChEBI" id="CHEBI:15377"/>
        <dbReference type="ChEBI" id="CHEBI:15378"/>
        <dbReference type="ChEBI" id="CHEBI:28938"/>
        <dbReference type="ChEBI" id="CHEBI:74411"/>
        <dbReference type="ChEBI" id="CHEBI:82852"/>
        <dbReference type="EC" id="3.5.4.33"/>
    </reaction>
</comment>
<dbReference type="Pfam" id="PF00383">
    <property type="entry name" value="dCMP_cyt_deam_1"/>
    <property type="match status" value="1"/>
</dbReference>
<feature type="domain" description="CMP/dCMP-type deaminase" evidence="7">
    <location>
        <begin position="16"/>
        <end position="128"/>
    </location>
</feature>
<evidence type="ECO:0000256" key="1">
    <source>
        <dbReference type="ARBA" id="ARBA00022694"/>
    </source>
</evidence>
<keyword evidence="4 6" id="KW-0862">Zinc</keyword>
<accession>A0ABR9JP31</accession>
<feature type="binding site" evidence="6">
    <location>
        <position position="98"/>
    </location>
    <ligand>
        <name>Zn(2+)</name>
        <dbReference type="ChEBI" id="CHEBI:29105"/>
        <note>catalytic</note>
    </ligand>
</feature>
<dbReference type="SUPFAM" id="SSF53927">
    <property type="entry name" value="Cytidine deaminase-like"/>
    <property type="match status" value="1"/>
</dbReference>
<protein>
    <recommendedName>
        <fullName evidence="6">tRNA-specific adenosine deaminase</fullName>
        <ecNumber evidence="6">3.5.4.33</ecNumber>
    </recommendedName>
</protein>
<dbReference type="InterPro" id="IPR028883">
    <property type="entry name" value="tRNA_aden_deaminase"/>
</dbReference>
<keyword evidence="1 6" id="KW-0819">tRNA processing</keyword>
<evidence type="ECO:0000256" key="2">
    <source>
        <dbReference type="ARBA" id="ARBA00022723"/>
    </source>
</evidence>
<comment type="cofactor">
    <cofactor evidence="6">
        <name>Zn(2+)</name>
        <dbReference type="ChEBI" id="CHEBI:29105"/>
    </cofactor>
    <text evidence="6">Binds 1 zinc ion per subunit.</text>
</comment>